<sequence length="252" mass="26988">MKTLAKVEPPVLVWDYAAIQHEAPVEIIQAAAVQIKTVLRRTAENVIELGKLLTAVRKNLPHGSWQSWIVGEIGVSTSTANNWLRAYEHADQFRAIANLNPTAIYTLAGEGVPDDAIEKANQLAESGHQVTKADADEIIAGTIEPLTGPDHDPAEVNNSETTTEAGDIDHDVDRTRLAPEPVETAGGSASELKLARAAWTSLARLAAINPGGAEIIAREAWHELKAAQEMTLGDNGKPCDQTLRAFLTGSAK</sequence>
<reference evidence="2" key="1">
    <citation type="journal article" date="2015" name="Front. Microbiol.">
        <title>Combining genomic sequencing methods to explore viral diversity and reveal potential virus-host interactions.</title>
        <authorList>
            <person name="Chow C.E."/>
            <person name="Winget D.M."/>
            <person name="White R.A.III."/>
            <person name="Hallam S.J."/>
            <person name="Suttle C.A."/>
        </authorList>
    </citation>
    <scope>NUCLEOTIDE SEQUENCE</scope>
    <source>
        <strain evidence="2">Oxic1_8</strain>
    </source>
</reference>
<protein>
    <recommendedName>
        <fullName evidence="3">DUF3102 domain-containing protein</fullName>
    </recommendedName>
</protein>
<organism evidence="2">
    <name type="scientific">uncultured marine virus</name>
    <dbReference type="NCBI Taxonomy" id="186617"/>
    <lineage>
        <taxon>Viruses</taxon>
        <taxon>environmental samples</taxon>
    </lineage>
</organism>
<feature type="region of interest" description="Disordered" evidence="1">
    <location>
        <begin position="144"/>
        <end position="169"/>
    </location>
</feature>
<accession>A0A0F7LAM6</accession>
<evidence type="ECO:0000313" key="2">
    <source>
        <dbReference type="EMBL" id="AKH48422.1"/>
    </source>
</evidence>
<dbReference type="InterPro" id="IPR021451">
    <property type="entry name" value="DUF3102"/>
</dbReference>
<dbReference type="EMBL" id="KR029603">
    <property type="protein sequence ID" value="AKH48422.1"/>
    <property type="molecule type" value="Genomic_DNA"/>
</dbReference>
<reference evidence="2" key="2">
    <citation type="submission" date="2015-03" db="EMBL/GenBank/DDBJ databases">
        <authorList>
            <person name="Chow C.-E.T."/>
            <person name="Winget D.M."/>
            <person name="White R.A.III."/>
            <person name="Hallam S.J."/>
            <person name="Suttle C.A."/>
        </authorList>
    </citation>
    <scope>NUCLEOTIDE SEQUENCE</scope>
    <source>
        <strain evidence="2">Oxic1_8</strain>
    </source>
</reference>
<dbReference type="Pfam" id="PF11300">
    <property type="entry name" value="DUF3102"/>
    <property type="match status" value="1"/>
</dbReference>
<proteinExistence type="predicted"/>
<evidence type="ECO:0008006" key="3">
    <source>
        <dbReference type="Google" id="ProtNLM"/>
    </source>
</evidence>
<evidence type="ECO:0000256" key="1">
    <source>
        <dbReference type="SAM" id="MobiDB-lite"/>
    </source>
</evidence>
<name>A0A0F7LAM6_9VIRU</name>